<dbReference type="AlphaFoldDB" id="A0A167TUN9"/>
<feature type="region of interest" description="Disordered" evidence="1">
    <location>
        <begin position="124"/>
        <end position="155"/>
    </location>
</feature>
<proteinExistence type="predicted"/>
<evidence type="ECO:0000313" key="3">
    <source>
        <dbReference type="Proteomes" id="UP000076874"/>
    </source>
</evidence>
<name>A0A167TUN9_9HYPO</name>
<feature type="compositionally biased region" description="Basic residues" evidence="1">
    <location>
        <begin position="529"/>
        <end position="543"/>
    </location>
</feature>
<dbReference type="EMBL" id="AZHD01000008">
    <property type="protein sequence ID" value="OAA60965.1"/>
    <property type="molecule type" value="Genomic_DNA"/>
</dbReference>
<dbReference type="Proteomes" id="UP000076874">
    <property type="component" value="Unassembled WGS sequence"/>
</dbReference>
<evidence type="ECO:0000256" key="1">
    <source>
        <dbReference type="SAM" id="MobiDB-lite"/>
    </source>
</evidence>
<keyword evidence="3" id="KW-1185">Reference proteome</keyword>
<protein>
    <submittedName>
        <fullName evidence="2">Uncharacterized protein</fullName>
    </submittedName>
</protein>
<feature type="region of interest" description="Disordered" evidence="1">
    <location>
        <begin position="301"/>
        <end position="320"/>
    </location>
</feature>
<feature type="compositionally biased region" description="Basic and acidic residues" evidence="1">
    <location>
        <begin position="505"/>
        <end position="519"/>
    </location>
</feature>
<feature type="region of interest" description="Disordered" evidence="1">
    <location>
        <begin position="410"/>
        <end position="475"/>
    </location>
</feature>
<feature type="region of interest" description="Disordered" evidence="1">
    <location>
        <begin position="503"/>
        <end position="543"/>
    </location>
</feature>
<gene>
    <name evidence="2" type="ORF">SPI_04989</name>
</gene>
<organism evidence="2 3">
    <name type="scientific">Niveomyces insectorum RCEF 264</name>
    <dbReference type="NCBI Taxonomy" id="1081102"/>
    <lineage>
        <taxon>Eukaryota</taxon>
        <taxon>Fungi</taxon>
        <taxon>Dikarya</taxon>
        <taxon>Ascomycota</taxon>
        <taxon>Pezizomycotina</taxon>
        <taxon>Sordariomycetes</taxon>
        <taxon>Hypocreomycetidae</taxon>
        <taxon>Hypocreales</taxon>
        <taxon>Cordycipitaceae</taxon>
        <taxon>Niveomyces</taxon>
    </lineage>
</organism>
<sequence length="543" mass="58886">METIQCICRHCQVPLGRFINLWTQIGKSYYSPLVAPDACLQVGVHGTPRVGEKATLVEGCHLQDIACQKCKTVVGIECLAAPINHVLDKGQILLRKTVIRAIHGTNGSPVELVVKRFLDLRGSRRTSGGPESAHSNGHPSRYAADDSASAASGVVDDDDDLADMQAQIETQRVDIERIDRAGYEIVAAMDAAVQRIGGEVTGLQEALNRVRRDLGDNRAETSALQADLRAVKDLMHTNDKANKSGAKSTTALVDRLCAQAQAAGETLATVKGDLSTTAAQLRKELAALKTEFQRVKRELAATKKSTAETASRSTVENGRQAQEMAKLRATVTDMRRQLQKDQQERAAAASATAAAAAAKRSGSAAQGPLAFGARELDIFTSNLAKIGSRASQVETLQMELALLKGRVQRLESQPHDEDDVEPQAACPDHVGSTDDETEPRARLVAGQKRRLQEPPWPAKGGAKAPTLPVLPGVRRRHSSAASKDLFYGETESLFKRPMFSIAGREVNEHDHSEEPETDTRPSIPSPARQKNKRNLRRRPRKTG</sequence>
<accession>A0A167TUN9</accession>
<evidence type="ECO:0000313" key="2">
    <source>
        <dbReference type="EMBL" id="OAA60965.1"/>
    </source>
</evidence>
<feature type="compositionally biased region" description="Low complexity" evidence="1">
    <location>
        <begin position="145"/>
        <end position="154"/>
    </location>
</feature>
<feature type="compositionally biased region" description="Low complexity" evidence="1">
    <location>
        <begin position="302"/>
        <end position="314"/>
    </location>
</feature>
<comment type="caution">
    <text evidence="2">The sequence shown here is derived from an EMBL/GenBank/DDBJ whole genome shotgun (WGS) entry which is preliminary data.</text>
</comment>
<reference evidence="2 3" key="1">
    <citation type="journal article" date="2016" name="Genome Biol. Evol.">
        <title>Divergent and convergent evolution of fungal pathogenicity.</title>
        <authorList>
            <person name="Shang Y."/>
            <person name="Xiao G."/>
            <person name="Zheng P."/>
            <person name="Cen K."/>
            <person name="Zhan S."/>
            <person name="Wang C."/>
        </authorList>
    </citation>
    <scope>NUCLEOTIDE SEQUENCE [LARGE SCALE GENOMIC DNA]</scope>
    <source>
        <strain evidence="2 3">RCEF 264</strain>
    </source>
</reference>
<dbReference type="OrthoDB" id="5396360at2759"/>